<keyword evidence="2" id="KW-1185">Reference proteome</keyword>
<gene>
    <name evidence="1" type="ORF">C7212DRAFT_230488</name>
</gene>
<accession>A0A317SF92</accession>
<reference evidence="1 2" key="1">
    <citation type="submission" date="2018-03" db="EMBL/GenBank/DDBJ databases">
        <title>Genomes of Pezizomycetes fungi and the evolution of truffles.</title>
        <authorList>
            <person name="Murat C."/>
            <person name="Payen T."/>
            <person name="Noel B."/>
            <person name="Kuo A."/>
            <person name="Martin F.M."/>
        </authorList>
    </citation>
    <scope>NUCLEOTIDE SEQUENCE [LARGE SCALE GENOMIC DNA]</scope>
    <source>
        <strain evidence="1">091103-1</strain>
    </source>
</reference>
<dbReference type="Proteomes" id="UP000246991">
    <property type="component" value="Unassembled WGS sequence"/>
</dbReference>
<feature type="non-terminal residue" evidence="1">
    <location>
        <position position="1"/>
    </location>
</feature>
<protein>
    <submittedName>
        <fullName evidence="1">Uncharacterized protein</fullName>
    </submittedName>
</protein>
<dbReference type="AlphaFoldDB" id="A0A317SF92"/>
<proteinExistence type="predicted"/>
<sequence length="162" mass="17473">LRNDGEILPRGSRCGLRNVTHLCRASRQLGREGPGQAHIGKSPAALGNEVYSHLAHIHKRPLGVSPNHDSSCTIPSGNGGERKARFGNRPIVTIIPTPTLHQCDRSSSRSSPGGGFRKPLPIPLNVRILADSRELELQHGIGMHRTGLTTRARPTKVVAEIS</sequence>
<dbReference type="OrthoDB" id="5402676at2759"/>
<dbReference type="EMBL" id="PYWC01000117">
    <property type="protein sequence ID" value="PWW72116.1"/>
    <property type="molecule type" value="Genomic_DNA"/>
</dbReference>
<evidence type="ECO:0000313" key="1">
    <source>
        <dbReference type="EMBL" id="PWW72116.1"/>
    </source>
</evidence>
<evidence type="ECO:0000313" key="2">
    <source>
        <dbReference type="Proteomes" id="UP000246991"/>
    </source>
</evidence>
<name>A0A317SF92_9PEZI</name>
<organism evidence="1 2">
    <name type="scientific">Tuber magnatum</name>
    <name type="common">white Piedmont truffle</name>
    <dbReference type="NCBI Taxonomy" id="42249"/>
    <lineage>
        <taxon>Eukaryota</taxon>
        <taxon>Fungi</taxon>
        <taxon>Dikarya</taxon>
        <taxon>Ascomycota</taxon>
        <taxon>Pezizomycotina</taxon>
        <taxon>Pezizomycetes</taxon>
        <taxon>Pezizales</taxon>
        <taxon>Tuberaceae</taxon>
        <taxon>Tuber</taxon>
    </lineage>
</organism>
<comment type="caution">
    <text evidence="1">The sequence shown here is derived from an EMBL/GenBank/DDBJ whole genome shotgun (WGS) entry which is preliminary data.</text>
</comment>